<dbReference type="Proteomes" id="UP001295684">
    <property type="component" value="Unassembled WGS sequence"/>
</dbReference>
<protein>
    <submittedName>
        <fullName evidence="3">Uncharacterized protein</fullName>
    </submittedName>
</protein>
<feature type="region of interest" description="Disordered" evidence="2">
    <location>
        <begin position="235"/>
        <end position="268"/>
    </location>
</feature>
<feature type="coiled-coil region" evidence="1">
    <location>
        <begin position="431"/>
        <end position="458"/>
    </location>
</feature>
<proteinExistence type="predicted"/>
<dbReference type="AlphaFoldDB" id="A0AAD1U187"/>
<feature type="compositionally biased region" description="Basic and acidic residues" evidence="2">
    <location>
        <begin position="331"/>
        <end position="353"/>
    </location>
</feature>
<name>A0AAD1U187_EUPCR</name>
<evidence type="ECO:0000256" key="2">
    <source>
        <dbReference type="SAM" id="MobiDB-lite"/>
    </source>
</evidence>
<accession>A0AAD1U187</accession>
<evidence type="ECO:0000313" key="4">
    <source>
        <dbReference type="Proteomes" id="UP001295684"/>
    </source>
</evidence>
<evidence type="ECO:0000256" key="1">
    <source>
        <dbReference type="SAM" id="Coils"/>
    </source>
</evidence>
<feature type="region of interest" description="Disordered" evidence="2">
    <location>
        <begin position="331"/>
        <end position="363"/>
    </location>
</feature>
<feature type="compositionally biased region" description="Polar residues" evidence="2">
    <location>
        <begin position="354"/>
        <end position="363"/>
    </location>
</feature>
<dbReference type="EMBL" id="CAMPGE010000724">
    <property type="protein sequence ID" value="CAI2359480.1"/>
    <property type="molecule type" value="Genomic_DNA"/>
</dbReference>
<organism evidence="3 4">
    <name type="scientific">Euplotes crassus</name>
    <dbReference type="NCBI Taxonomy" id="5936"/>
    <lineage>
        <taxon>Eukaryota</taxon>
        <taxon>Sar</taxon>
        <taxon>Alveolata</taxon>
        <taxon>Ciliophora</taxon>
        <taxon>Intramacronucleata</taxon>
        <taxon>Spirotrichea</taxon>
        <taxon>Hypotrichia</taxon>
        <taxon>Euplotida</taxon>
        <taxon>Euplotidae</taxon>
        <taxon>Moneuplotes</taxon>
    </lineage>
</organism>
<sequence>MIQMMRCENQLRRQAGVPSCMIRLMKEGIKLCKENNHKADHERKVISNRRYTKNSKCSIADITSSNIKFPINRKQKNEMIHRIYETRLTNQLKDWSLSRLCIRPNTNLKVKRSKQKNLKFKQRSPVPNQFDVNKSAVVMNRHELEPKASDMIVRHNRRKMCKMKLILQQKYWPNNKIIRPNTNYKRQSLSCNRQKFMVHRKKNRNFFKKTPVKNSSSRGQRKVAPMSVRNVNKSREDISSSNLATKHFQSDRSLKGPRSSVNQHQMKQKLDKFQNKCKFKSRKTKRVKNNFTLIDEEEKEEEKSVKEVCKNAAELQNSIFSDEVRSKVETSRKASQLKKAETEKHNNLKKEESNAYSRQNTEVPVRTDSSIIFKTTKGHISVMESKDSLNEKPSTANIYQRLFSKNFDKESDTFEDARKDLDLKRTNTQGSERYIRKIEKEKKKVEEWKRSQRRLNTNNKYIETLKSERTRLNGKTLPRPADVRVRQNFSYHDSLTNRILQRGKSIKESSQGGTKDCNYFNLV</sequence>
<comment type="caution">
    <text evidence="3">The sequence shown here is derived from an EMBL/GenBank/DDBJ whole genome shotgun (WGS) entry which is preliminary data.</text>
</comment>
<gene>
    <name evidence="3" type="ORF">ECRASSUSDP1_LOCUS771</name>
</gene>
<reference evidence="3" key="1">
    <citation type="submission" date="2023-07" db="EMBL/GenBank/DDBJ databases">
        <authorList>
            <consortium name="AG Swart"/>
            <person name="Singh M."/>
            <person name="Singh A."/>
            <person name="Seah K."/>
            <person name="Emmerich C."/>
        </authorList>
    </citation>
    <scope>NUCLEOTIDE SEQUENCE</scope>
    <source>
        <strain evidence="3">DP1</strain>
    </source>
</reference>
<keyword evidence="4" id="KW-1185">Reference proteome</keyword>
<evidence type="ECO:0000313" key="3">
    <source>
        <dbReference type="EMBL" id="CAI2359480.1"/>
    </source>
</evidence>
<keyword evidence="1" id="KW-0175">Coiled coil</keyword>